<dbReference type="Proteomes" id="UP001595699">
    <property type="component" value="Unassembled WGS sequence"/>
</dbReference>
<dbReference type="PROSITE" id="PS51459">
    <property type="entry name" value="FIDO"/>
    <property type="match status" value="1"/>
</dbReference>
<dbReference type="EMBL" id="JBHRZH010000009">
    <property type="protein sequence ID" value="MFC3761465.1"/>
    <property type="molecule type" value="Genomic_DNA"/>
</dbReference>
<dbReference type="InterPro" id="IPR003812">
    <property type="entry name" value="Fido"/>
</dbReference>
<comment type="caution">
    <text evidence="2">The sequence shown here is derived from an EMBL/GenBank/DDBJ whole genome shotgun (WGS) entry which is preliminary data.</text>
</comment>
<evidence type="ECO:0000313" key="2">
    <source>
        <dbReference type="EMBL" id="MFC3761465.1"/>
    </source>
</evidence>
<gene>
    <name evidence="2" type="ORF">ACFOUW_11500</name>
</gene>
<dbReference type="RefSeq" id="WP_307782223.1">
    <property type="nucleotide sequence ID" value="NZ_JAFBCM010000001.1"/>
</dbReference>
<sequence>MPASDPFSAVARLEGVPAAAAAARDAVDVVLRDRGMRALTPDSTAEALLRGAWASAVLEGVEVELDDVRTGSPEPIVQGAVRLSTELLSLAPVVERAPLQAFARMHALVGKGFLDPSELGLVGSAEAADRLQELGRLLTAPTDAPAVVVAAIVHAELAVLRPFGWGDGLVARAAGRLLLSVRGLDPRSVTVPEDGHLRTRTSYADALAGYAAGSPSGVAAWLIHCADAVALGAAVIVGDHR</sequence>
<reference evidence="3" key="1">
    <citation type="journal article" date="2019" name="Int. J. Syst. Evol. Microbiol.">
        <title>The Global Catalogue of Microorganisms (GCM) 10K type strain sequencing project: providing services to taxonomists for standard genome sequencing and annotation.</title>
        <authorList>
            <consortium name="The Broad Institute Genomics Platform"/>
            <consortium name="The Broad Institute Genome Sequencing Center for Infectious Disease"/>
            <person name="Wu L."/>
            <person name="Ma J."/>
        </authorList>
    </citation>
    <scope>NUCLEOTIDE SEQUENCE [LARGE SCALE GENOMIC DNA]</scope>
    <source>
        <strain evidence="3">CGMCC 4.7241</strain>
    </source>
</reference>
<dbReference type="Gene3D" id="1.10.3290.10">
    <property type="entry name" value="Fido-like domain"/>
    <property type="match status" value="1"/>
</dbReference>
<feature type="domain" description="Fido" evidence="1">
    <location>
        <begin position="97"/>
        <end position="224"/>
    </location>
</feature>
<evidence type="ECO:0000313" key="3">
    <source>
        <dbReference type="Proteomes" id="UP001595699"/>
    </source>
</evidence>
<accession>A0ABV7Y835</accession>
<evidence type="ECO:0000259" key="1">
    <source>
        <dbReference type="PROSITE" id="PS51459"/>
    </source>
</evidence>
<protein>
    <submittedName>
        <fullName evidence="2">Oxidoreductase</fullName>
    </submittedName>
</protein>
<dbReference type="SUPFAM" id="SSF140931">
    <property type="entry name" value="Fic-like"/>
    <property type="match status" value="1"/>
</dbReference>
<proteinExistence type="predicted"/>
<keyword evidence="3" id="KW-1185">Reference proteome</keyword>
<organism evidence="2 3">
    <name type="scientific">Tenggerimyces flavus</name>
    <dbReference type="NCBI Taxonomy" id="1708749"/>
    <lineage>
        <taxon>Bacteria</taxon>
        <taxon>Bacillati</taxon>
        <taxon>Actinomycetota</taxon>
        <taxon>Actinomycetes</taxon>
        <taxon>Propionibacteriales</taxon>
        <taxon>Nocardioidaceae</taxon>
        <taxon>Tenggerimyces</taxon>
    </lineage>
</organism>
<dbReference type="InterPro" id="IPR036597">
    <property type="entry name" value="Fido-like_dom_sf"/>
</dbReference>
<name>A0ABV7Y835_9ACTN</name>